<reference evidence="1 2" key="2">
    <citation type="journal article" date="2017" name="Nature">
        <title>The Apostasia genome and the evolution of orchids.</title>
        <authorList>
            <person name="Zhang G.Q."/>
            <person name="Liu K.W."/>
            <person name="Li Z."/>
            <person name="Lohaus R."/>
            <person name="Hsiao Y.Y."/>
            <person name="Niu S.C."/>
            <person name="Wang J.Y."/>
            <person name="Lin Y.C."/>
            <person name="Xu Q."/>
            <person name="Chen L.J."/>
            <person name="Yoshida K."/>
            <person name="Fujiwara S."/>
            <person name="Wang Z.W."/>
            <person name="Zhang Y.Q."/>
            <person name="Mitsuda N."/>
            <person name="Wang M."/>
            <person name="Liu G.H."/>
            <person name="Pecoraro L."/>
            <person name="Huang H.X."/>
            <person name="Xiao X.J."/>
            <person name="Lin M."/>
            <person name="Wu X.Y."/>
            <person name="Wu W.L."/>
            <person name="Chen Y.Y."/>
            <person name="Chang S.B."/>
            <person name="Sakamoto S."/>
            <person name="Ohme-Takagi M."/>
            <person name="Yagi M."/>
            <person name="Zeng S.J."/>
            <person name="Shen C.Y."/>
            <person name="Yeh C.M."/>
            <person name="Luo Y.B."/>
            <person name="Tsai W.C."/>
            <person name="Van de Peer Y."/>
            <person name="Liu Z.J."/>
        </authorList>
    </citation>
    <scope>NUCLEOTIDE SEQUENCE [LARGE SCALE GENOMIC DNA]</scope>
    <source>
        <tissue evidence="1">The whole plant</tissue>
    </source>
</reference>
<proteinExistence type="predicted"/>
<protein>
    <submittedName>
        <fullName evidence="1">Uncharacterized protein</fullName>
    </submittedName>
</protein>
<dbReference type="Proteomes" id="UP000233837">
    <property type="component" value="Unassembled WGS sequence"/>
</dbReference>
<organism evidence="1 2">
    <name type="scientific">Dendrobium catenatum</name>
    <dbReference type="NCBI Taxonomy" id="906689"/>
    <lineage>
        <taxon>Eukaryota</taxon>
        <taxon>Viridiplantae</taxon>
        <taxon>Streptophyta</taxon>
        <taxon>Embryophyta</taxon>
        <taxon>Tracheophyta</taxon>
        <taxon>Spermatophyta</taxon>
        <taxon>Magnoliopsida</taxon>
        <taxon>Liliopsida</taxon>
        <taxon>Asparagales</taxon>
        <taxon>Orchidaceae</taxon>
        <taxon>Epidendroideae</taxon>
        <taxon>Malaxideae</taxon>
        <taxon>Dendrobiinae</taxon>
        <taxon>Dendrobium</taxon>
    </lineage>
</organism>
<evidence type="ECO:0000313" key="1">
    <source>
        <dbReference type="EMBL" id="PKU74566.1"/>
    </source>
</evidence>
<sequence length="109" mass="12861">MQRPISIPPPHRKSLQTLNDVLIAMRRVEPRLISYYDELQVEDDNEDCLECGQFCRHDLLKENEEFLKIMITDSCFALEIMLDDKRLTAGEQSEYDSHDPIFGAERMIW</sequence>
<dbReference type="EMBL" id="KZ502674">
    <property type="protein sequence ID" value="PKU74566.1"/>
    <property type="molecule type" value="Genomic_DNA"/>
</dbReference>
<dbReference type="AlphaFoldDB" id="A0A2I0WFW8"/>
<name>A0A2I0WFW8_9ASPA</name>
<keyword evidence="2" id="KW-1185">Reference proteome</keyword>
<dbReference type="Pfam" id="PF03140">
    <property type="entry name" value="DUF247"/>
    <property type="match status" value="1"/>
</dbReference>
<accession>A0A2I0WFW8</accession>
<dbReference type="InterPro" id="IPR004158">
    <property type="entry name" value="DUF247_pln"/>
</dbReference>
<gene>
    <name evidence="1" type="ORF">MA16_Dca003769</name>
</gene>
<reference evidence="1 2" key="1">
    <citation type="journal article" date="2016" name="Sci. Rep.">
        <title>The Dendrobium catenatum Lindl. genome sequence provides insights into polysaccharide synthase, floral development and adaptive evolution.</title>
        <authorList>
            <person name="Zhang G.Q."/>
            <person name="Xu Q."/>
            <person name="Bian C."/>
            <person name="Tsai W.C."/>
            <person name="Yeh C.M."/>
            <person name="Liu K.W."/>
            <person name="Yoshida K."/>
            <person name="Zhang L.S."/>
            <person name="Chang S.B."/>
            <person name="Chen F."/>
            <person name="Shi Y."/>
            <person name="Su Y.Y."/>
            <person name="Zhang Y.Q."/>
            <person name="Chen L.J."/>
            <person name="Yin Y."/>
            <person name="Lin M."/>
            <person name="Huang H."/>
            <person name="Deng H."/>
            <person name="Wang Z.W."/>
            <person name="Zhu S.L."/>
            <person name="Zhao X."/>
            <person name="Deng C."/>
            <person name="Niu S.C."/>
            <person name="Huang J."/>
            <person name="Wang M."/>
            <person name="Liu G.H."/>
            <person name="Yang H.J."/>
            <person name="Xiao X.J."/>
            <person name="Hsiao Y.Y."/>
            <person name="Wu W.L."/>
            <person name="Chen Y.Y."/>
            <person name="Mitsuda N."/>
            <person name="Ohme-Takagi M."/>
            <person name="Luo Y.B."/>
            <person name="Van de Peer Y."/>
            <person name="Liu Z.J."/>
        </authorList>
    </citation>
    <scope>NUCLEOTIDE SEQUENCE [LARGE SCALE GENOMIC DNA]</scope>
    <source>
        <tissue evidence="1">The whole plant</tissue>
    </source>
</reference>
<evidence type="ECO:0000313" key="2">
    <source>
        <dbReference type="Proteomes" id="UP000233837"/>
    </source>
</evidence>